<organism evidence="2 3">
    <name type="scientific">Aureobasidium pullulans</name>
    <name type="common">Black yeast</name>
    <name type="synonym">Pullularia pullulans</name>
    <dbReference type="NCBI Taxonomy" id="5580"/>
    <lineage>
        <taxon>Eukaryota</taxon>
        <taxon>Fungi</taxon>
        <taxon>Dikarya</taxon>
        <taxon>Ascomycota</taxon>
        <taxon>Pezizomycotina</taxon>
        <taxon>Dothideomycetes</taxon>
        <taxon>Dothideomycetidae</taxon>
        <taxon>Dothideales</taxon>
        <taxon>Saccotheciaceae</taxon>
        <taxon>Aureobasidium</taxon>
    </lineage>
</organism>
<accession>A0A4S9V2E4</accession>
<name>A0A4S9V2E4_AURPU</name>
<feature type="transmembrane region" description="Helical" evidence="1">
    <location>
        <begin position="142"/>
        <end position="164"/>
    </location>
</feature>
<evidence type="ECO:0000256" key="1">
    <source>
        <dbReference type="SAM" id="Phobius"/>
    </source>
</evidence>
<dbReference type="PANTHER" id="PTHR37488:SF2">
    <property type="entry name" value="DUF1275 DOMAIN-CONTAINING PROTEIN"/>
    <property type="match status" value="1"/>
</dbReference>
<feature type="transmembrane region" description="Helical" evidence="1">
    <location>
        <begin position="259"/>
        <end position="277"/>
    </location>
</feature>
<proteinExistence type="predicted"/>
<keyword evidence="1" id="KW-1133">Transmembrane helix</keyword>
<evidence type="ECO:0008006" key="4">
    <source>
        <dbReference type="Google" id="ProtNLM"/>
    </source>
</evidence>
<feature type="transmembrane region" description="Helical" evidence="1">
    <location>
        <begin position="235"/>
        <end position="253"/>
    </location>
</feature>
<feature type="transmembrane region" description="Helical" evidence="1">
    <location>
        <begin position="176"/>
        <end position="198"/>
    </location>
</feature>
<dbReference type="Pfam" id="PF06912">
    <property type="entry name" value="DUF1275"/>
    <property type="match status" value="1"/>
</dbReference>
<feature type="transmembrane region" description="Helical" evidence="1">
    <location>
        <begin position="110"/>
        <end position="130"/>
    </location>
</feature>
<comment type="caution">
    <text evidence="2">The sequence shown here is derived from an EMBL/GenBank/DDBJ whole genome shotgun (WGS) entry which is preliminary data.</text>
</comment>
<reference evidence="2 3" key="1">
    <citation type="submission" date="2018-10" db="EMBL/GenBank/DDBJ databases">
        <title>Fifty Aureobasidium pullulans genomes reveal a recombining polyextremotolerant generalist.</title>
        <authorList>
            <person name="Gostincar C."/>
            <person name="Turk M."/>
            <person name="Zajc J."/>
            <person name="Gunde-Cimerman N."/>
        </authorList>
    </citation>
    <scope>NUCLEOTIDE SEQUENCE [LARGE SCALE GENOMIC DNA]</scope>
    <source>
        <strain evidence="2 3">EXF-3844</strain>
    </source>
</reference>
<sequence>MKTCLGPRGAFVISDLFFFEHYQTPTMRAHTNNRECVEVRKRPAFWAQNIDTNSHWVELQLFILALGTGIQDAVVYPQFGCFVSNQTGNTVVFAVGALSHQGPHPAASTVSLPAIATSLGLFIAGVFSTGQFANSLSAVRRRWWLISTSMFQCALIAIAAALLYQLPDASHASNGLGLLTIVLLAFSSGAQVGMVRALKITDITTAMATAAWIDILIDPKWFAPPSENRGRNRRVGFLLCLVIGSFIGAAAHAELGPGFAVILSLITRLFATAVCLFSPRDVSGEVELINSAPVA</sequence>
<gene>
    <name evidence="2" type="ORF">D6C90_04627</name>
</gene>
<evidence type="ECO:0000313" key="2">
    <source>
        <dbReference type="EMBL" id="THZ45025.1"/>
    </source>
</evidence>
<protein>
    <recommendedName>
        <fullName evidence="4">DUF1275 domain protein</fullName>
    </recommendedName>
</protein>
<dbReference type="Proteomes" id="UP000310121">
    <property type="component" value="Unassembled WGS sequence"/>
</dbReference>
<keyword evidence="1" id="KW-0472">Membrane</keyword>
<dbReference type="InterPro" id="IPR010699">
    <property type="entry name" value="DUF1275"/>
</dbReference>
<dbReference type="PANTHER" id="PTHR37488">
    <property type="entry name" value="DUF1275 DOMAIN-CONTAINING PROTEIN"/>
    <property type="match status" value="1"/>
</dbReference>
<keyword evidence="1" id="KW-0812">Transmembrane</keyword>
<dbReference type="AlphaFoldDB" id="A0A4S9V2E4"/>
<evidence type="ECO:0000313" key="3">
    <source>
        <dbReference type="Proteomes" id="UP000310121"/>
    </source>
</evidence>
<dbReference type="EMBL" id="QZBN01000379">
    <property type="protein sequence ID" value="THZ45025.1"/>
    <property type="molecule type" value="Genomic_DNA"/>
</dbReference>